<evidence type="ECO:0000256" key="6">
    <source>
        <dbReference type="ARBA" id="ARBA00023315"/>
    </source>
</evidence>
<proteinExistence type="predicted"/>
<dbReference type="GO" id="GO:0006629">
    <property type="term" value="P:lipid metabolic process"/>
    <property type="evidence" value="ECO:0007669"/>
    <property type="project" value="UniProtKB-KW"/>
</dbReference>
<protein>
    <recommendedName>
        <fullName evidence="12">Phospholipid/glycerol acyltransferase domain-containing protein</fullName>
    </recommendedName>
</protein>
<keyword evidence="11" id="KW-1185">Reference proteome</keyword>
<dbReference type="PANTHER" id="PTHR23063:SF60">
    <property type="entry name" value="LYSOPHOSPHATIDIC ACID:OLEOYL-COA ACYLTRANSFERASE 1"/>
    <property type="match status" value="1"/>
</dbReference>
<reference evidence="10 11" key="1">
    <citation type="submission" date="2015-04" db="EMBL/GenBank/DDBJ databases">
        <authorList>
            <person name="Syromyatnikov M.Y."/>
            <person name="Popov V.N."/>
        </authorList>
    </citation>
    <scope>NUCLEOTIDE SEQUENCE [LARGE SCALE GENOMIC DNA]</scope>
    <source>
        <strain evidence="10">WF-38-12</strain>
    </source>
</reference>
<keyword evidence="3 8" id="KW-1133">Transmembrane helix</keyword>
<feature type="chain" id="PRO_5006711032" description="Phospholipid/glycerol acyltransferase domain-containing protein" evidence="9">
    <location>
        <begin position="19"/>
        <end position="448"/>
    </location>
</feature>
<evidence type="ECO:0008006" key="12">
    <source>
        <dbReference type="Google" id="ProtNLM"/>
    </source>
</evidence>
<keyword evidence="2 8" id="KW-0812">Transmembrane</keyword>
<organism evidence="10 11">
    <name type="scientific">Talaromyces islandicus</name>
    <name type="common">Penicillium islandicum</name>
    <dbReference type="NCBI Taxonomy" id="28573"/>
    <lineage>
        <taxon>Eukaryota</taxon>
        <taxon>Fungi</taxon>
        <taxon>Dikarya</taxon>
        <taxon>Ascomycota</taxon>
        <taxon>Pezizomycotina</taxon>
        <taxon>Eurotiomycetes</taxon>
        <taxon>Eurotiomycetidae</taxon>
        <taxon>Eurotiales</taxon>
        <taxon>Trichocomaceae</taxon>
        <taxon>Talaromyces</taxon>
        <taxon>Talaromyces sect. Islandici</taxon>
    </lineage>
</organism>
<evidence type="ECO:0000256" key="7">
    <source>
        <dbReference type="SAM" id="MobiDB-lite"/>
    </source>
</evidence>
<dbReference type="Proteomes" id="UP000054383">
    <property type="component" value="Unassembled WGS sequence"/>
</dbReference>
<dbReference type="GO" id="GO:0016746">
    <property type="term" value="F:acyltransferase activity"/>
    <property type="evidence" value="ECO:0007669"/>
    <property type="project" value="UniProtKB-KW"/>
</dbReference>
<evidence type="ECO:0000256" key="8">
    <source>
        <dbReference type="SAM" id="Phobius"/>
    </source>
</evidence>
<evidence type="ECO:0000256" key="1">
    <source>
        <dbReference type="ARBA" id="ARBA00022679"/>
    </source>
</evidence>
<keyword evidence="6" id="KW-0012">Acyltransferase</keyword>
<feature type="region of interest" description="Disordered" evidence="7">
    <location>
        <begin position="68"/>
        <end position="128"/>
    </location>
</feature>
<keyword evidence="1" id="KW-0808">Transferase</keyword>
<evidence type="ECO:0000256" key="5">
    <source>
        <dbReference type="ARBA" id="ARBA00023136"/>
    </source>
</evidence>
<dbReference type="OrthoDB" id="272512at2759"/>
<feature type="transmembrane region" description="Helical" evidence="8">
    <location>
        <begin position="146"/>
        <end position="170"/>
    </location>
</feature>
<evidence type="ECO:0000313" key="10">
    <source>
        <dbReference type="EMBL" id="CRG83407.1"/>
    </source>
</evidence>
<dbReference type="EMBL" id="CVMT01000001">
    <property type="protein sequence ID" value="CRG83407.1"/>
    <property type="molecule type" value="Genomic_DNA"/>
</dbReference>
<keyword evidence="9" id="KW-0732">Signal</keyword>
<sequence>MMFKPAVLLTALAVLAAALPADVKRDSGSTLVKYSTDQNIEEPGTLTGEVDHDFKETIPVWDLGAKRDEESGEVGDLAKRKETDTEGVDGLAKRTEEAGDVGDLAKRKEESGDVASATSQDDSGSGIAPFFPVPTQPSGYVLPLHVFLFCFRLPLLIFVCLSYFLVLQFLPIGSLGKKASLWCILGVPSLWWIDLQVDGVKRGHLASQRSRLPSGNSIIASSFTSPIDAVYLAAIFDPIFTASYPDTRKVEQLSLLGAILRSFEAPEAAPPAGTRLVELSELLEKYPSRPIAVFAECTTTNGRGILPLSRSLVSAPPRTKIYPISLRYTEPDVTTPVPGCYIAFLWNLLSRPTHFIRVRVAEHVSTSSKSPSEGRSTANNFFDDEEEYSSSNLLDTSPSTTSELTKEDKALLDHVGESLARLGRVKRVGLGVKEKADFVRAWNRHRRR</sequence>
<evidence type="ECO:0000256" key="9">
    <source>
        <dbReference type="SAM" id="SignalP"/>
    </source>
</evidence>
<name>A0A0U1LK65_TALIS</name>
<dbReference type="STRING" id="28573.A0A0U1LK65"/>
<accession>A0A0U1LK65</accession>
<feature type="signal peptide" evidence="9">
    <location>
        <begin position="1"/>
        <end position="18"/>
    </location>
</feature>
<gene>
    <name evidence="10" type="ORF">PISL3812_00758</name>
</gene>
<evidence type="ECO:0000256" key="2">
    <source>
        <dbReference type="ARBA" id="ARBA00022692"/>
    </source>
</evidence>
<evidence type="ECO:0000256" key="3">
    <source>
        <dbReference type="ARBA" id="ARBA00022989"/>
    </source>
</evidence>
<dbReference type="AlphaFoldDB" id="A0A0U1LK65"/>
<keyword evidence="5 8" id="KW-0472">Membrane</keyword>
<evidence type="ECO:0000256" key="4">
    <source>
        <dbReference type="ARBA" id="ARBA00023098"/>
    </source>
</evidence>
<evidence type="ECO:0000313" key="11">
    <source>
        <dbReference type="Proteomes" id="UP000054383"/>
    </source>
</evidence>
<dbReference type="PANTHER" id="PTHR23063">
    <property type="entry name" value="PHOSPHOLIPID ACYLTRANSFERASE"/>
    <property type="match status" value="1"/>
</dbReference>
<keyword evidence="4" id="KW-0443">Lipid metabolism</keyword>
<feature type="compositionally biased region" description="Basic and acidic residues" evidence="7">
    <location>
        <begin position="91"/>
        <end position="111"/>
    </location>
</feature>